<dbReference type="SUPFAM" id="SSF88659">
    <property type="entry name" value="Sigma3 and sigma4 domains of RNA polymerase sigma factors"/>
    <property type="match status" value="1"/>
</dbReference>
<dbReference type="RefSeq" id="WP_183351160.1">
    <property type="nucleotide sequence ID" value="NZ_JACHEO010000011.1"/>
</dbReference>
<protein>
    <submittedName>
        <fullName evidence="1">RNA polymerase sigma factor (Sigma-70 family)</fullName>
    </submittedName>
</protein>
<evidence type="ECO:0000313" key="1">
    <source>
        <dbReference type="EMBL" id="MBB5348434.1"/>
    </source>
</evidence>
<dbReference type="AlphaFoldDB" id="A0A840UYA1"/>
<reference evidence="1 2" key="1">
    <citation type="submission" date="2020-08" db="EMBL/GenBank/DDBJ databases">
        <title>Genomic Encyclopedia of Type Strains, Phase IV (KMG-IV): sequencing the most valuable type-strain genomes for metagenomic binning, comparative biology and taxonomic classification.</title>
        <authorList>
            <person name="Goeker M."/>
        </authorList>
    </citation>
    <scope>NUCLEOTIDE SEQUENCE [LARGE SCALE GENOMIC DNA]</scope>
    <source>
        <strain evidence="1 2">DSM 28570</strain>
    </source>
</reference>
<comment type="caution">
    <text evidence="1">The sequence shown here is derived from an EMBL/GenBank/DDBJ whole genome shotgun (WGS) entry which is preliminary data.</text>
</comment>
<dbReference type="EMBL" id="JACHEO010000011">
    <property type="protein sequence ID" value="MBB5348434.1"/>
    <property type="molecule type" value="Genomic_DNA"/>
</dbReference>
<accession>A0A840UYA1</accession>
<evidence type="ECO:0000313" key="2">
    <source>
        <dbReference type="Proteomes" id="UP000539642"/>
    </source>
</evidence>
<sequence length="178" mass="20423">MTCSLPTDQQLSRQETWSTALRWVSSNKSLIRQIASPYIKFMVGDYEDLYQEAAIASVKALITSKKKESPERFIPFFRVIFKTSCIKLASGIQTVHCLEDYLLPCSEDPNEETSEPEEIEIEQALQAVSKRQREICRWLLHQSTPASTPDIAREFNISRRHACRVVSESIQKIEGTIR</sequence>
<name>A0A840UYA1_9BACT</name>
<keyword evidence="2" id="KW-1185">Reference proteome</keyword>
<proteinExistence type="predicted"/>
<gene>
    <name evidence="1" type="ORF">HNQ81_002169</name>
</gene>
<organism evidence="1 2">
    <name type="scientific">Desulfoprunum benzoelyticum</name>
    <dbReference type="NCBI Taxonomy" id="1506996"/>
    <lineage>
        <taxon>Bacteria</taxon>
        <taxon>Pseudomonadati</taxon>
        <taxon>Thermodesulfobacteriota</taxon>
        <taxon>Desulfobulbia</taxon>
        <taxon>Desulfobulbales</taxon>
        <taxon>Desulfobulbaceae</taxon>
        <taxon>Desulfoprunum</taxon>
    </lineage>
</organism>
<dbReference type="InterPro" id="IPR013324">
    <property type="entry name" value="RNA_pol_sigma_r3/r4-like"/>
</dbReference>
<dbReference type="Proteomes" id="UP000539642">
    <property type="component" value="Unassembled WGS sequence"/>
</dbReference>